<dbReference type="PANTHER" id="PTHR33395">
    <property type="entry name" value="TRANSCRIPTASE, PUTATIVE-RELATED-RELATED"/>
    <property type="match status" value="1"/>
</dbReference>
<sequence>MVETGADVASVNALERVDNSCLVSANQLGQLKVWDLRCGLQKPQQRLLRKFPEVHLRCRTGRWDLFAVTETWLTTDILDSELRLPGMELLRRDRPTRGGVVLLYYHNRLQFEQIECPFAASDALWCKVKLTQHEIGLIRVVYRPPSSADSSNETLLQTMSYFLSLNFTHVLVMDDFNCPKLSNVTTLCTPFERQLKQFIQSHPLYNHVKEPTSALHAAVGSEVHVYDIPVTIRRPIADLRGLRLS</sequence>
<evidence type="ECO:0000313" key="2">
    <source>
        <dbReference type="Proteomes" id="UP000272942"/>
    </source>
</evidence>
<dbReference type="EMBL" id="UZAN01045803">
    <property type="protein sequence ID" value="VDP83225.1"/>
    <property type="molecule type" value="Genomic_DNA"/>
</dbReference>
<dbReference type="GO" id="GO:0007508">
    <property type="term" value="P:larval heart development"/>
    <property type="evidence" value="ECO:0007669"/>
    <property type="project" value="TreeGrafter"/>
</dbReference>
<keyword evidence="2" id="KW-1185">Reference proteome</keyword>
<dbReference type="Gene3D" id="3.60.10.10">
    <property type="entry name" value="Endonuclease/exonuclease/phosphatase"/>
    <property type="match status" value="1"/>
</dbReference>
<proteinExistence type="predicted"/>
<accession>A0A3P8I0V3</accession>
<dbReference type="GO" id="GO:0061343">
    <property type="term" value="P:cell adhesion involved in heart morphogenesis"/>
    <property type="evidence" value="ECO:0007669"/>
    <property type="project" value="TreeGrafter"/>
</dbReference>
<dbReference type="Proteomes" id="UP000272942">
    <property type="component" value="Unassembled WGS sequence"/>
</dbReference>
<name>A0A3P8I0V3_9TREM</name>
<organism evidence="1 2">
    <name type="scientific">Echinostoma caproni</name>
    <dbReference type="NCBI Taxonomy" id="27848"/>
    <lineage>
        <taxon>Eukaryota</taxon>
        <taxon>Metazoa</taxon>
        <taxon>Spiralia</taxon>
        <taxon>Lophotrochozoa</taxon>
        <taxon>Platyhelminthes</taxon>
        <taxon>Trematoda</taxon>
        <taxon>Digenea</taxon>
        <taxon>Plagiorchiida</taxon>
        <taxon>Echinostomata</taxon>
        <taxon>Echinostomatoidea</taxon>
        <taxon>Echinostomatidae</taxon>
        <taxon>Echinostoma</taxon>
    </lineage>
</organism>
<evidence type="ECO:0000313" key="1">
    <source>
        <dbReference type="EMBL" id="VDP83225.1"/>
    </source>
</evidence>
<dbReference type="InterPro" id="IPR036691">
    <property type="entry name" value="Endo/exonu/phosph_ase_sf"/>
</dbReference>
<dbReference type="PANTHER" id="PTHR33395:SF22">
    <property type="entry name" value="REVERSE TRANSCRIPTASE DOMAIN-CONTAINING PROTEIN"/>
    <property type="match status" value="1"/>
</dbReference>
<evidence type="ECO:0008006" key="3">
    <source>
        <dbReference type="Google" id="ProtNLM"/>
    </source>
</evidence>
<dbReference type="GO" id="GO:0031012">
    <property type="term" value="C:extracellular matrix"/>
    <property type="evidence" value="ECO:0007669"/>
    <property type="project" value="TreeGrafter"/>
</dbReference>
<gene>
    <name evidence="1" type="ORF">ECPE_LOCUS8312</name>
</gene>
<protein>
    <recommendedName>
        <fullName evidence="3">Endo/exonuclease/phosphatase domain-containing protein</fullName>
    </recommendedName>
</protein>
<dbReference type="OrthoDB" id="9890280at2759"/>
<reference evidence="1 2" key="1">
    <citation type="submission" date="2018-11" db="EMBL/GenBank/DDBJ databases">
        <authorList>
            <consortium name="Pathogen Informatics"/>
        </authorList>
    </citation>
    <scope>NUCLEOTIDE SEQUENCE [LARGE SCALE GENOMIC DNA]</scope>
    <source>
        <strain evidence="1 2">Egypt</strain>
    </source>
</reference>
<dbReference type="AlphaFoldDB" id="A0A3P8I0V3"/>
<dbReference type="SUPFAM" id="SSF56219">
    <property type="entry name" value="DNase I-like"/>
    <property type="match status" value="1"/>
</dbReference>